<organism evidence="1 2">
    <name type="scientific">Thalictrum thalictroides</name>
    <name type="common">Rue-anemone</name>
    <name type="synonym">Anemone thalictroides</name>
    <dbReference type="NCBI Taxonomy" id="46969"/>
    <lineage>
        <taxon>Eukaryota</taxon>
        <taxon>Viridiplantae</taxon>
        <taxon>Streptophyta</taxon>
        <taxon>Embryophyta</taxon>
        <taxon>Tracheophyta</taxon>
        <taxon>Spermatophyta</taxon>
        <taxon>Magnoliopsida</taxon>
        <taxon>Ranunculales</taxon>
        <taxon>Ranunculaceae</taxon>
        <taxon>Thalictroideae</taxon>
        <taxon>Thalictrum</taxon>
    </lineage>
</organism>
<dbReference type="EMBL" id="JABWDY010033839">
    <property type="protein sequence ID" value="KAF5183167.1"/>
    <property type="molecule type" value="Genomic_DNA"/>
</dbReference>
<keyword evidence="2" id="KW-1185">Reference proteome</keyword>
<evidence type="ECO:0000313" key="2">
    <source>
        <dbReference type="Proteomes" id="UP000554482"/>
    </source>
</evidence>
<protein>
    <submittedName>
        <fullName evidence="1">Uncharacterized protein</fullName>
    </submittedName>
</protein>
<reference evidence="1 2" key="1">
    <citation type="submission" date="2020-06" db="EMBL/GenBank/DDBJ databases">
        <title>Transcriptomic and genomic resources for Thalictrum thalictroides and T. hernandezii: Facilitating candidate gene discovery in an emerging model plant lineage.</title>
        <authorList>
            <person name="Arias T."/>
            <person name="Riano-Pachon D.M."/>
            <person name="Di Stilio V.S."/>
        </authorList>
    </citation>
    <scope>NUCLEOTIDE SEQUENCE [LARGE SCALE GENOMIC DNA]</scope>
    <source>
        <strain evidence="2">cv. WT478/WT964</strain>
        <tissue evidence="1">Leaves</tissue>
    </source>
</reference>
<accession>A0A7J6VEH4</accession>
<dbReference type="AlphaFoldDB" id="A0A7J6VEH4"/>
<name>A0A7J6VEH4_THATH</name>
<gene>
    <name evidence="1" type="ORF">FRX31_027246</name>
</gene>
<sequence>MNNGNQGQMSSSEPMTSHLNAYNFDVNYGNQGQMSLRLEARRTSLPEIGEYSRNPNMVAKSTTGSMLNPLQEVIKYANNLCPNTSSLNKGKNVWDNFVDLTLDSP</sequence>
<proteinExistence type="predicted"/>
<comment type="caution">
    <text evidence="1">The sequence shown here is derived from an EMBL/GenBank/DDBJ whole genome shotgun (WGS) entry which is preliminary data.</text>
</comment>
<dbReference type="Proteomes" id="UP000554482">
    <property type="component" value="Unassembled WGS sequence"/>
</dbReference>
<evidence type="ECO:0000313" key="1">
    <source>
        <dbReference type="EMBL" id="KAF5183167.1"/>
    </source>
</evidence>